<dbReference type="SUPFAM" id="SSF55874">
    <property type="entry name" value="ATPase domain of HSP90 chaperone/DNA topoisomerase II/histidine kinase"/>
    <property type="match status" value="1"/>
</dbReference>
<keyword evidence="1" id="KW-0808">Transferase</keyword>
<proteinExistence type="predicted"/>
<keyword evidence="1" id="KW-0723">Serine/threonine-protein kinase</keyword>
<dbReference type="EMBL" id="MASU01000033">
    <property type="protein sequence ID" value="PXY16868.1"/>
    <property type="molecule type" value="Genomic_DNA"/>
</dbReference>
<organism evidence="3 4">
    <name type="scientific">Prauserella flavalba</name>
    <dbReference type="NCBI Taxonomy" id="1477506"/>
    <lineage>
        <taxon>Bacteria</taxon>
        <taxon>Bacillati</taxon>
        <taxon>Actinomycetota</taxon>
        <taxon>Actinomycetes</taxon>
        <taxon>Pseudonocardiales</taxon>
        <taxon>Pseudonocardiaceae</taxon>
        <taxon>Prauserella</taxon>
    </lineage>
</organism>
<reference evidence="3 4" key="1">
    <citation type="submission" date="2016-07" db="EMBL/GenBank/DDBJ databases">
        <title>Draft genome sequence of Prauserella sp. YIM 121212, isolated from alkaline soil.</title>
        <authorList>
            <person name="Ruckert C."/>
            <person name="Albersmeier A."/>
            <person name="Jiang C.-L."/>
            <person name="Jiang Y."/>
            <person name="Kalinowski J."/>
            <person name="Schneider O."/>
            <person name="Winkler A."/>
            <person name="Zotchev S.B."/>
        </authorList>
    </citation>
    <scope>NUCLEOTIDE SEQUENCE [LARGE SCALE GENOMIC DNA]</scope>
    <source>
        <strain evidence="3 4">YIM 121212</strain>
    </source>
</reference>
<dbReference type="RefSeq" id="WP_110344119.1">
    <property type="nucleotide sequence ID" value="NZ_JBHVKT010000097.1"/>
</dbReference>
<dbReference type="InterPro" id="IPR036890">
    <property type="entry name" value="HATPase_C_sf"/>
</dbReference>
<comment type="caution">
    <text evidence="3">The sequence shown here is derived from an EMBL/GenBank/DDBJ whole genome shotgun (WGS) entry which is preliminary data.</text>
</comment>
<evidence type="ECO:0000259" key="2">
    <source>
        <dbReference type="Pfam" id="PF13581"/>
    </source>
</evidence>
<gene>
    <name evidence="3" type="ORF">BA062_38220</name>
</gene>
<sequence>MASETERPREVPAVWHRRVPAVSSETTLLRNQLARWARAHGLPSGLVEDVKLAAYEAMANTVAHAYRDAVRGTMAVTARAVDHTIEVTISDAGRWSDRPSHRHGGRGVPLMRGLADAVTISSTDTGTTVTLCWTRRSFSLDR</sequence>
<protein>
    <recommendedName>
        <fullName evidence="2">Histidine kinase/HSP90-like ATPase domain-containing protein</fullName>
    </recommendedName>
</protein>
<evidence type="ECO:0000313" key="4">
    <source>
        <dbReference type="Proteomes" id="UP000247892"/>
    </source>
</evidence>
<accession>A0A318LXB6</accession>
<dbReference type="AlphaFoldDB" id="A0A318LXB6"/>
<dbReference type="Proteomes" id="UP000247892">
    <property type="component" value="Unassembled WGS sequence"/>
</dbReference>
<dbReference type="CDD" id="cd16936">
    <property type="entry name" value="HATPase_RsbW-like"/>
    <property type="match status" value="1"/>
</dbReference>
<dbReference type="InterPro" id="IPR050267">
    <property type="entry name" value="Anti-sigma-factor_SerPK"/>
</dbReference>
<keyword evidence="1" id="KW-0418">Kinase</keyword>
<dbReference type="GO" id="GO:0004674">
    <property type="term" value="F:protein serine/threonine kinase activity"/>
    <property type="evidence" value="ECO:0007669"/>
    <property type="project" value="UniProtKB-KW"/>
</dbReference>
<dbReference type="PANTHER" id="PTHR35526">
    <property type="entry name" value="ANTI-SIGMA-F FACTOR RSBW-RELATED"/>
    <property type="match status" value="1"/>
</dbReference>
<feature type="domain" description="Histidine kinase/HSP90-like ATPase" evidence="2">
    <location>
        <begin position="26"/>
        <end position="133"/>
    </location>
</feature>
<dbReference type="OrthoDB" id="5184914at2"/>
<dbReference type="PANTHER" id="PTHR35526:SF3">
    <property type="entry name" value="ANTI-SIGMA-F FACTOR RSBW"/>
    <property type="match status" value="1"/>
</dbReference>
<dbReference type="InterPro" id="IPR003594">
    <property type="entry name" value="HATPase_dom"/>
</dbReference>
<dbReference type="Pfam" id="PF13581">
    <property type="entry name" value="HATPase_c_2"/>
    <property type="match status" value="1"/>
</dbReference>
<evidence type="ECO:0000256" key="1">
    <source>
        <dbReference type="ARBA" id="ARBA00022527"/>
    </source>
</evidence>
<evidence type="ECO:0000313" key="3">
    <source>
        <dbReference type="EMBL" id="PXY16868.1"/>
    </source>
</evidence>
<dbReference type="Gene3D" id="3.30.565.10">
    <property type="entry name" value="Histidine kinase-like ATPase, C-terminal domain"/>
    <property type="match status" value="1"/>
</dbReference>
<name>A0A318LXB6_9PSEU</name>
<keyword evidence="4" id="KW-1185">Reference proteome</keyword>